<dbReference type="NCBIfam" id="NF041496">
    <property type="entry name" value="MobQ"/>
    <property type="match status" value="1"/>
</dbReference>
<dbReference type="InterPro" id="IPR005053">
    <property type="entry name" value="MobA_MobL"/>
</dbReference>
<feature type="region of interest" description="Disordered" evidence="3">
    <location>
        <begin position="1213"/>
        <end position="1232"/>
    </location>
</feature>
<proteinExistence type="inferred from homology"/>
<comment type="caution">
    <text evidence="5">The sequence shown here is derived from an EMBL/GenBank/DDBJ whole genome shotgun (WGS) entry which is preliminary data.</text>
</comment>
<evidence type="ECO:0000256" key="2">
    <source>
        <dbReference type="ARBA" id="ARBA00022971"/>
    </source>
</evidence>
<dbReference type="RefSeq" id="WP_151577188.1">
    <property type="nucleotide sequence ID" value="NZ_WBWX01000022.1"/>
</dbReference>
<dbReference type="Gene3D" id="3.30.930.30">
    <property type="match status" value="1"/>
</dbReference>
<feature type="compositionally biased region" description="Basic and acidic residues" evidence="3">
    <location>
        <begin position="914"/>
        <end position="948"/>
    </location>
</feature>
<evidence type="ECO:0000313" key="6">
    <source>
        <dbReference type="Proteomes" id="UP000441102"/>
    </source>
</evidence>
<dbReference type="Pfam" id="PF03389">
    <property type="entry name" value="MobA_MobL"/>
    <property type="match status" value="1"/>
</dbReference>
<gene>
    <name evidence="5" type="primary">traA</name>
    <name evidence="5" type="ORF">F9L06_25690</name>
</gene>
<dbReference type="Gene3D" id="3.40.50.300">
    <property type="entry name" value="P-loop containing nucleotide triphosphate hydrolases"/>
    <property type="match status" value="2"/>
</dbReference>
<keyword evidence="2" id="KW-0184">Conjugation</keyword>
<evidence type="ECO:0000256" key="3">
    <source>
        <dbReference type="SAM" id="MobiDB-lite"/>
    </source>
</evidence>
<sequence length="1232" mass="136459">MAIYHLSMKPVSRASGRSAVASMAYRAGEKLINERDGITHDYTAKQGVEHAEIVLPEPDAGIMGVNADWARDRSALWNAAEFAEKRKDARVAREFEIALPHELSAEERLEATREFAQELANRYGAAVDFAIHAPHDASDVRNHHVHVMMTTRQVTEDGLGDKTYLERENKWLLSNDLPTTDMQLRDIRQRWEGIANERLAMAGLDIRIDHRSHMERGLEIAPTEHMGVHATQMERRGLDVSRTRLDEEAAQRNADLIREKPEQVLTIITGEKSVFDRRDVARALHRYINDDPQEFQSAFAKVMASPALVELQAERADPATGEIELARYSTREMVEIESGMIESAQRMHGAHGHGVDRRHVERAIDRQDAAIQRSAGDASARLSDEQRAAIEHITGPERIAAVVGYAGAGKSTMLAAAREAWEAEGYTVHGAALSGKAAEGLEESSGIQSRTLASWSRGWENDRGTIGRGDVFVIDEAGMVGSRQLARFVGEAEARGAKIVLVGDHEQLQAIGAGAPFRAITEEIGHAELSEIRRQRVDWQREASVDFATHRTTEGLAAYRDRGNISFAETGEDARGQIVRDYLADRDGRPEGTRVAMAHRRADVRAINDAIRAELQDRGELARVADDSLAPGDVAHEREGPGRALTFQTNTGQREFAPGDRIVFLENNRDLGVKNGMLGTVEHVEAGRIVAQLDGRGGDSVSVPMGDYQAIDHGYATTIHKNQGATVDRAYVMASGTMDRHLTYVAMTRHRDGAQLYAAQDEFTNAGRLVEHGAAPYEHDPQKSDSYFVTLENDKGEQRTLWGVDLERAMKEAAPEIGEKIGLQHEGSTPVTLPDGTQTHRNTWKVQDAGELAYSQLERRLSRSGVKETTLDYTRDFAERRGIAEQMGVRSEIEIPAERERIEDRAPRSTQKVGADRAQDLRADPRADLAGDRQHQAEGRQGEKERYRRISWSEVIAPAGAGAGGPQQGREAQGLEPVEAGRPAPLVPAITRHDRSIEDVAREKALPTFDAQWKSAESMIRGAFHDPGEVAGRLRSGIIDQNGDGKVMAKAIAAQPERFGDVRGKSSLFGDNKERKQALSYVGAVARHVESVAETWQRRLGEERASEQWQREKRDVVEVPGLTARSAEIIAQVDKVPMAERNGWIDQIRSTPEGAVALEEARKIGKALEARFGRSDPRDFGPQLERNPELAKKAEQIKDIARVVERTRMAELSRDHTLKQQLTRSQGLGLSR</sequence>
<protein>
    <submittedName>
        <fullName evidence="5">Ti-type conjugative transfer relaxase TraA</fullName>
    </submittedName>
</protein>
<dbReference type="SUPFAM" id="SSF52540">
    <property type="entry name" value="P-loop containing nucleoside triphosphate hydrolases"/>
    <property type="match status" value="2"/>
</dbReference>
<dbReference type="Gene3D" id="2.30.30.940">
    <property type="match status" value="1"/>
</dbReference>
<dbReference type="EMBL" id="WBWX01000022">
    <property type="protein sequence ID" value="KAB2789870.1"/>
    <property type="molecule type" value="Genomic_DNA"/>
</dbReference>
<reference evidence="5 6" key="1">
    <citation type="submission" date="2019-09" db="EMBL/GenBank/DDBJ databases">
        <title>Taxonomic organization of the family Brucellaceae based on a phylogenomic approach.</title>
        <authorList>
            <person name="Leclercq S."/>
            <person name="Cloeckaert A."/>
            <person name="Zygmunt M.S."/>
        </authorList>
    </citation>
    <scope>NUCLEOTIDE SEQUENCE [LARGE SCALE GENOMIC DNA]</scope>
    <source>
        <strain evidence="5 6">CCUG 34461</strain>
    </source>
</reference>
<accession>A0A6I0DL39</accession>
<dbReference type="Proteomes" id="UP000441102">
    <property type="component" value="Unassembled WGS sequence"/>
</dbReference>
<evidence type="ECO:0000259" key="4">
    <source>
        <dbReference type="Pfam" id="PF03389"/>
    </source>
</evidence>
<feature type="compositionally biased region" description="Basic and acidic residues" evidence="3">
    <location>
        <begin position="891"/>
        <end position="907"/>
    </location>
</feature>
<dbReference type="CDD" id="cd17933">
    <property type="entry name" value="DEXSc_RecD-like"/>
    <property type="match status" value="1"/>
</dbReference>
<feature type="domain" description="MobA/MobL protein" evidence="4">
    <location>
        <begin position="17"/>
        <end position="236"/>
    </location>
</feature>
<evidence type="ECO:0000256" key="1">
    <source>
        <dbReference type="ARBA" id="ARBA00010873"/>
    </source>
</evidence>
<feature type="compositionally biased region" description="Polar residues" evidence="3">
    <location>
        <begin position="1219"/>
        <end position="1232"/>
    </location>
</feature>
<evidence type="ECO:0000313" key="5">
    <source>
        <dbReference type="EMBL" id="KAB2789870.1"/>
    </source>
</evidence>
<comment type="similarity">
    <text evidence="1">Belongs to the MobA/MobL family.</text>
</comment>
<dbReference type="InterPro" id="IPR027417">
    <property type="entry name" value="P-loop_NTPase"/>
</dbReference>
<organism evidence="5 6">
    <name type="scientific">Brucella anthropi</name>
    <name type="common">Ochrobactrum anthropi</name>
    <dbReference type="NCBI Taxonomy" id="529"/>
    <lineage>
        <taxon>Bacteria</taxon>
        <taxon>Pseudomonadati</taxon>
        <taxon>Pseudomonadota</taxon>
        <taxon>Alphaproteobacteria</taxon>
        <taxon>Hyphomicrobiales</taxon>
        <taxon>Brucellaceae</taxon>
        <taxon>Brucella/Ochrobactrum group</taxon>
        <taxon>Brucella</taxon>
    </lineage>
</organism>
<dbReference type="NCBIfam" id="TIGR02768">
    <property type="entry name" value="TraA_Ti"/>
    <property type="match status" value="1"/>
</dbReference>
<dbReference type="Pfam" id="PF13604">
    <property type="entry name" value="AAA_30"/>
    <property type="match status" value="1"/>
</dbReference>
<name>A0A6I0DL39_BRUAN</name>
<feature type="region of interest" description="Disordered" evidence="3">
    <location>
        <begin position="891"/>
        <end position="949"/>
    </location>
</feature>
<dbReference type="CDD" id="cd18809">
    <property type="entry name" value="SF1_C_RecD"/>
    <property type="match status" value="1"/>
</dbReference>
<dbReference type="AlphaFoldDB" id="A0A6I0DL39"/>
<dbReference type="InterPro" id="IPR014136">
    <property type="entry name" value="TraA_Ti"/>
</dbReference>